<dbReference type="Proteomes" id="UP001428341">
    <property type="component" value="Unassembled WGS sequence"/>
</dbReference>
<name>A0AAP0Q8R1_9ROSI</name>
<reference evidence="8 9" key="1">
    <citation type="submission" date="2024-05" db="EMBL/GenBank/DDBJ databases">
        <title>Haplotype-resolved chromosome-level genome assembly of Huyou (Citrus changshanensis).</title>
        <authorList>
            <person name="Miao C."/>
            <person name="Chen W."/>
            <person name="Wu Y."/>
            <person name="Wang L."/>
            <person name="Zhao S."/>
            <person name="Grierson D."/>
            <person name="Xu C."/>
            <person name="Chen K."/>
        </authorList>
    </citation>
    <scope>NUCLEOTIDE SEQUENCE [LARGE SCALE GENOMIC DNA]</scope>
    <source>
        <strain evidence="8">01-14</strain>
        <tissue evidence="8">Leaf</tissue>
    </source>
</reference>
<evidence type="ECO:0000256" key="2">
    <source>
        <dbReference type="ARBA" id="ARBA00022692"/>
    </source>
</evidence>
<evidence type="ECO:0000313" key="9">
    <source>
        <dbReference type="Proteomes" id="UP001428341"/>
    </source>
</evidence>
<evidence type="ECO:0000256" key="3">
    <source>
        <dbReference type="ARBA" id="ARBA00022796"/>
    </source>
</evidence>
<gene>
    <name evidence="8" type="ORF">WN944_028175</name>
</gene>
<keyword evidence="5 6" id="KW-0472">Membrane</keyword>
<keyword evidence="6" id="KW-0813">Transport</keyword>
<dbReference type="PANTHER" id="PTHR12483">
    <property type="entry name" value="SOLUTE CARRIER FAMILY 31 COPPER TRANSPORTERS"/>
    <property type="match status" value="1"/>
</dbReference>
<dbReference type="EMBL" id="JBCGBO010000025">
    <property type="protein sequence ID" value="KAK9176162.1"/>
    <property type="molecule type" value="Genomic_DNA"/>
</dbReference>
<evidence type="ECO:0000256" key="6">
    <source>
        <dbReference type="RuleBase" id="RU367022"/>
    </source>
</evidence>
<feature type="transmembrane region" description="Helical" evidence="6">
    <location>
        <begin position="255"/>
        <end position="280"/>
    </location>
</feature>
<dbReference type="GO" id="GO:0005375">
    <property type="term" value="F:copper ion transmembrane transporter activity"/>
    <property type="evidence" value="ECO:0007669"/>
    <property type="project" value="UniProtKB-UniRule"/>
</dbReference>
<feature type="transmembrane region" description="Helical" evidence="6">
    <location>
        <begin position="286"/>
        <end position="306"/>
    </location>
</feature>
<dbReference type="PANTHER" id="PTHR12483:SF24">
    <property type="entry name" value="COPPER TRANSPORTER 2-RELATED"/>
    <property type="match status" value="1"/>
</dbReference>
<protein>
    <recommendedName>
        <fullName evidence="6">Copper transport protein</fullName>
    </recommendedName>
</protein>
<keyword evidence="9" id="KW-1185">Reference proteome</keyword>
<feature type="region of interest" description="Disordered" evidence="7">
    <location>
        <begin position="1"/>
        <end position="20"/>
    </location>
</feature>
<dbReference type="GO" id="GO:0005886">
    <property type="term" value="C:plasma membrane"/>
    <property type="evidence" value="ECO:0007669"/>
    <property type="project" value="TreeGrafter"/>
</dbReference>
<feature type="transmembrane region" description="Helical" evidence="6">
    <location>
        <begin position="51"/>
        <end position="70"/>
    </location>
</feature>
<proteinExistence type="inferred from homology"/>
<evidence type="ECO:0000256" key="4">
    <source>
        <dbReference type="ARBA" id="ARBA00022989"/>
    </source>
</evidence>
<comment type="subcellular location">
    <subcellularLocation>
        <location evidence="6">Membrane</location>
        <topology evidence="6">Multi-pass membrane protein</topology>
    </subcellularLocation>
</comment>
<comment type="caution">
    <text evidence="8">The sequence shown here is derived from an EMBL/GenBank/DDBJ whole genome shotgun (WGS) entry which is preliminary data.</text>
</comment>
<keyword evidence="4 6" id="KW-1133">Transmembrane helix</keyword>
<sequence>MDGMHHDRGSMPPPNNGGTMMHHHNTMTHMTFFWGKNSKILFSGWPGTSPGMYALALILVFVLAVLVEWLSHCKLMKPGANHATAGLIQTLLHAIRVGLAFLVMLSIMSFNAVCFWWLLLVILLGSRVLVAEINMKPTVSHYLKAPKERKKLSIKDSQERSANISKAMDGMNHDHGSMSPPMSMNNTNNTGTMMHHHNMMHMTFFWGKNSEILFSGWPGTRSGMYALALIVVFVLAVLVEWLSHCKLMKPDANHVAAGLIQTLLHAIRVGLAFLVMLALMSFNGGVFLVAVAGHTFGFFIFGSRVFNKSSPPPKTSDLPPMSC</sequence>
<organism evidence="8 9">
    <name type="scientific">Citrus x changshan-huyou</name>
    <dbReference type="NCBI Taxonomy" id="2935761"/>
    <lineage>
        <taxon>Eukaryota</taxon>
        <taxon>Viridiplantae</taxon>
        <taxon>Streptophyta</taxon>
        <taxon>Embryophyta</taxon>
        <taxon>Tracheophyta</taxon>
        <taxon>Spermatophyta</taxon>
        <taxon>Magnoliopsida</taxon>
        <taxon>eudicotyledons</taxon>
        <taxon>Gunneridae</taxon>
        <taxon>Pentapetalae</taxon>
        <taxon>rosids</taxon>
        <taxon>malvids</taxon>
        <taxon>Sapindales</taxon>
        <taxon>Rutaceae</taxon>
        <taxon>Aurantioideae</taxon>
        <taxon>Citrus</taxon>
    </lineage>
</organism>
<keyword evidence="6" id="KW-0186">Copper</keyword>
<evidence type="ECO:0000313" key="8">
    <source>
        <dbReference type="EMBL" id="KAK9176162.1"/>
    </source>
</evidence>
<dbReference type="Pfam" id="PF04145">
    <property type="entry name" value="Ctr"/>
    <property type="match status" value="4"/>
</dbReference>
<keyword evidence="2 6" id="KW-0812">Transmembrane</keyword>
<keyword evidence="3 6" id="KW-0187">Copper transport</keyword>
<comment type="similarity">
    <text evidence="1 6">Belongs to the copper transporter (Ctr) (TC 1.A.56) family. SLC31A subfamily.</text>
</comment>
<dbReference type="AlphaFoldDB" id="A0AAP0Q8R1"/>
<keyword evidence="6" id="KW-0406">Ion transport</keyword>
<accession>A0AAP0Q8R1</accession>
<comment type="caution">
    <text evidence="6">Lacks conserved residue(s) required for the propagation of feature annotation.</text>
</comment>
<feature type="transmembrane region" description="Helical" evidence="6">
    <location>
        <begin position="91"/>
        <end position="119"/>
    </location>
</feature>
<evidence type="ECO:0000256" key="7">
    <source>
        <dbReference type="SAM" id="MobiDB-lite"/>
    </source>
</evidence>
<evidence type="ECO:0000256" key="1">
    <source>
        <dbReference type="ARBA" id="ARBA00006921"/>
    </source>
</evidence>
<evidence type="ECO:0000256" key="5">
    <source>
        <dbReference type="ARBA" id="ARBA00023136"/>
    </source>
</evidence>
<dbReference type="InterPro" id="IPR007274">
    <property type="entry name" value="Cop_transporter"/>
</dbReference>
<feature type="transmembrane region" description="Helical" evidence="6">
    <location>
        <begin position="223"/>
        <end position="243"/>
    </location>
</feature>